<accession>A0ABP6NT62</accession>
<comment type="caution">
    <text evidence="2">The sequence shown here is derived from an EMBL/GenBank/DDBJ whole genome shotgun (WGS) entry which is preliminary data.</text>
</comment>
<dbReference type="EMBL" id="BAAAVM010000085">
    <property type="protein sequence ID" value="GAA3156185.1"/>
    <property type="molecule type" value="Genomic_DNA"/>
</dbReference>
<organism evidence="2 3">
    <name type="scientific">Streptomyces rameus</name>
    <dbReference type="NCBI Taxonomy" id="68261"/>
    <lineage>
        <taxon>Bacteria</taxon>
        <taxon>Bacillati</taxon>
        <taxon>Actinomycetota</taxon>
        <taxon>Actinomycetes</taxon>
        <taxon>Kitasatosporales</taxon>
        <taxon>Streptomycetaceae</taxon>
        <taxon>Streptomyces</taxon>
    </lineage>
</organism>
<protein>
    <submittedName>
        <fullName evidence="2">Uncharacterized protein</fullName>
    </submittedName>
</protein>
<keyword evidence="3" id="KW-1185">Reference proteome</keyword>
<proteinExistence type="predicted"/>
<evidence type="ECO:0000313" key="2">
    <source>
        <dbReference type="EMBL" id="GAA3156185.1"/>
    </source>
</evidence>
<name>A0ABP6NT62_9ACTN</name>
<dbReference type="Proteomes" id="UP001500893">
    <property type="component" value="Unassembled WGS sequence"/>
</dbReference>
<reference evidence="3" key="1">
    <citation type="journal article" date="2019" name="Int. J. Syst. Evol. Microbiol.">
        <title>The Global Catalogue of Microorganisms (GCM) 10K type strain sequencing project: providing services to taxonomists for standard genome sequencing and annotation.</title>
        <authorList>
            <consortium name="The Broad Institute Genomics Platform"/>
            <consortium name="The Broad Institute Genome Sequencing Center for Infectious Disease"/>
            <person name="Wu L."/>
            <person name="Ma J."/>
        </authorList>
    </citation>
    <scope>NUCLEOTIDE SEQUENCE [LARGE SCALE GENOMIC DNA]</scope>
    <source>
        <strain evidence="3">JCM 11574</strain>
    </source>
</reference>
<evidence type="ECO:0000313" key="3">
    <source>
        <dbReference type="Proteomes" id="UP001500893"/>
    </source>
</evidence>
<evidence type="ECO:0000256" key="1">
    <source>
        <dbReference type="SAM" id="MobiDB-lite"/>
    </source>
</evidence>
<sequence>MRLPHLGVAIALGPQQCGGRYGTGRGAGGDFGGGEAALVRWMPLFGSVMREATAPTMVTSSPRVRCIRHVVGTVTASGPCPYARTNRRRPKECERPPRGTGSEPRHGTLRLSVAADGRLEGLRLCGHPDRAAACSGSGGSGRLAPAVRGPRPGRSSAVAPLDLPGRGRGQAARRLSYLWTTAHPWRTVDDRQRNTHP</sequence>
<gene>
    <name evidence="2" type="ORF">GCM10010521_50250</name>
</gene>
<feature type="region of interest" description="Disordered" evidence="1">
    <location>
        <begin position="133"/>
        <end position="167"/>
    </location>
</feature>
<feature type="region of interest" description="Disordered" evidence="1">
    <location>
        <begin position="81"/>
        <end position="107"/>
    </location>
</feature>